<protein>
    <recommendedName>
        <fullName evidence="11">Acetate kinase</fullName>
        <ecNumber evidence="11">2.7.2.1</ecNumber>
    </recommendedName>
    <alternativeName>
        <fullName evidence="11">Acetokinase</fullName>
    </alternativeName>
</protein>
<dbReference type="GO" id="GO:0006083">
    <property type="term" value="P:acetate metabolic process"/>
    <property type="evidence" value="ECO:0007669"/>
    <property type="project" value="TreeGrafter"/>
</dbReference>
<feature type="binding site" evidence="11">
    <location>
        <begin position="209"/>
        <end position="213"/>
    </location>
    <ligand>
        <name>ATP</name>
        <dbReference type="ChEBI" id="CHEBI:30616"/>
    </ligand>
</feature>
<dbReference type="FunFam" id="3.30.420.40:FF:000042">
    <property type="entry name" value="Acetate kinase"/>
    <property type="match status" value="1"/>
</dbReference>
<proteinExistence type="inferred from homology"/>
<keyword evidence="4 11" id="KW-0963">Cytoplasm</keyword>
<evidence type="ECO:0000256" key="2">
    <source>
        <dbReference type="ARBA" id="ARBA00008748"/>
    </source>
</evidence>
<evidence type="ECO:0000256" key="9">
    <source>
        <dbReference type="ARBA" id="ARBA00022840"/>
    </source>
</evidence>
<feature type="binding site" evidence="11">
    <location>
        <position position="16"/>
    </location>
    <ligand>
        <name>ATP</name>
        <dbReference type="ChEBI" id="CHEBI:30616"/>
    </ligand>
</feature>
<feature type="binding site" evidence="11">
    <location>
        <begin position="284"/>
        <end position="286"/>
    </location>
    <ligand>
        <name>ATP</name>
        <dbReference type="ChEBI" id="CHEBI:30616"/>
    </ligand>
</feature>
<feature type="active site" description="Proton donor/acceptor" evidence="11">
    <location>
        <position position="149"/>
    </location>
</feature>
<evidence type="ECO:0000256" key="4">
    <source>
        <dbReference type="ARBA" id="ARBA00022490"/>
    </source>
</evidence>
<comment type="cofactor">
    <cofactor evidence="11">
        <name>Mg(2+)</name>
        <dbReference type="ChEBI" id="CHEBI:18420"/>
    </cofactor>
    <cofactor evidence="11">
        <name>Mn(2+)</name>
        <dbReference type="ChEBI" id="CHEBI:29035"/>
    </cofactor>
    <text evidence="11">Mg(2+). Can also accept Mn(2+).</text>
</comment>
<comment type="similarity">
    <text evidence="2 11 12">Belongs to the acetokinase family.</text>
</comment>
<dbReference type="PROSITE" id="PS01075">
    <property type="entry name" value="ACETATE_KINASE_1"/>
    <property type="match status" value="1"/>
</dbReference>
<dbReference type="EMBL" id="UFRQ01000003">
    <property type="protein sequence ID" value="SUT92204.1"/>
    <property type="molecule type" value="Genomic_DNA"/>
</dbReference>
<dbReference type="PRINTS" id="PR00471">
    <property type="entry name" value="ACETATEKNASE"/>
</dbReference>
<dbReference type="GO" id="GO:0000287">
    <property type="term" value="F:magnesium ion binding"/>
    <property type="evidence" value="ECO:0007669"/>
    <property type="project" value="UniProtKB-UniRule"/>
</dbReference>
<dbReference type="PANTHER" id="PTHR21060">
    <property type="entry name" value="ACETATE KINASE"/>
    <property type="match status" value="1"/>
</dbReference>
<feature type="binding site" evidence="11">
    <location>
        <begin position="337"/>
        <end position="341"/>
    </location>
    <ligand>
        <name>ATP</name>
        <dbReference type="ChEBI" id="CHEBI:30616"/>
    </ligand>
</feature>
<evidence type="ECO:0000313" key="14">
    <source>
        <dbReference type="Proteomes" id="UP000254649"/>
    </source>
</evidence>
<evidence type="ECO:0000256" key="7">
    <source>
        <dbReference type="ARBA" id="ARBA00022741"/>
    </source>
</evidence>
<evidence type="ECO:0000256" key="5">
    <source>
        <dbReference type="ARBA" id="ARBA00022679"/>
    </source>
</evidence>
<comment type="pathway">
    <text evidence="11">Metabolic intermediate biosynthesis; acetyl-CoA biosynthesis; acetyl-CoA from acetate: step 1/2.</text>
</comment>
<dbReference type="InterPro" id="IPR043129">
    <property type="entry name" value="ATPase_NBD"/>
</dbReference>
<feature type="binding site" evidence="11">
    <location>
        <position position="391"/>
    </location>
    <ligand>
        <name>Mg(2+)</name>
        <dbReference type="ChEBI" id="CHEBI:18420"/>
    </ligand>
</feature>
<comment type="function">
    <text evidence="11">Catalyzes the formation of acetyl phosphate from acetate and ATP. Can also catalyze the reverse reaction.</text>
</comment>
<keyword evidence="5 11" id="KW-0808">Transferase</keyword>
<dbReference type="PROSITE" id="PS01076">
    <property type="entry name" value="ACETATE_KINASE_2"/>
    <property type="match status" value="1"/>
</dbReference>
<sequence>MSKLVLILNCGSSSLKFAILDPVSGDEKLSGLAEAFYLPETRIKWKLHGEKGNADLGAGAAHSEALDFIVNKIFPLDPELKDGIVAIGHRIVHGGEKFTSSVIVTDEVVKGIEDAIQFAPLHNPAHLIGIKEAFKMFPHLKDKNVVVFDTAFHTTMPEEAYLYALPYSLYKEHSVRRYGAHGTSHYFVSREAAKRLGVPEDKVNVITCHLGNGGSVSAVRHGECIDTSMGLTPLEGLVMGTRSGDIDPAIVFYMHDTLGMSVDEINTTLTKKSGLLGLTEVTSDCRFAEDNYDSEDESLRVPARRAMDVYCYRLAKYIGSYMAVIGERLDAIVFTGGIGENSAHVREITLNHLKLFGYRIDNEKNLAARFGKEGVITADNTPVAMVIPTNEELVIAQDTARLCI</sequence>
<comment type="subunit">
    <text evidence="3 11">Homodimer.</text>
</comment>
<feature type="site" description="Transition state stabilizer" evidence="11">
    <location>
        <position position="242"/>
    </location>
</feature>
<keyword evidence="9 11" id="KW-0067">ATP-binding</keyword>
<dbReference type="NCBIfam" id="TIGR00016">
    <property type="entry name" value="ackA"/>
    <property type="match status" value="1"/>
</dbReference>
<dbReference type="GO" id="GO:0008776">
    <property type="term" value="F:acetate kinase activity"/>
    <property type="evidence" value="ECO:0007669"/>
    <property type="project" value="UniProtKB-UniRule"/>
</dbReference>
<feature type="binding site" evidence="11">
    <location>
        <position position="90"/>
    </location>
    <ligand>
        <name>substrate</name>
    </ligand>
</feature>
<dbReference type="UniPathway" id="UPA00340">
    <property type="reaction ID" value="UER00458"/>
</dbReference>
<dbReference type="GO" id="GO:0006085">
    <property type="term" value="P:acetyl-CoA biosynthetic process"/>
    <property type="evidence" value="ECO:0007669"/>
    <property type="project" value="UniProtKB-UniRule"/>
</dbReference>
<keyword evidence="6 11" id="KW-0479">Metal-binding</keyword>
<keyword evidence="7 11" id="KW-0547">Nucleotide-binding</keyword>
<dbReference type="SUPFAM" id="SSF53067">
    <property type="entry name" value="Actin-like ATPase domain"/>
    <property type="match status" value="2"/>
</dbReference>
<dbReference type="EC" id="2.7.2.1" evidence="11"/>
<dbReference type="GO" id="GO:0005524">
    <property type="term" value="F:ATP binding"/>
    <property type="evidence" value="ECO:0007669"/>
    <property type="project" value="UniProtKB-KW"/>
</dbReference>
<dbReference type="PIRSF" id="PIRSF000722">
    <property type="entry name" value="Acetate_prop_kin"/>
    <property type="match status" value="1"/>
</dbReference>
<dbReference type="HAMAP" id="MF_00020">
    <property type="entry name" value="Acetate_kinase"/>
    <property type="match status" value="1"/>
</dbReference>
<dbReference type="Pfam" id="PF00871">
    <property type="entry name" value="Acetate_kinase"/>
    <property type="match status" value="1"/>
</dbReference>
<dbReference type="GO" id="GO:0005829">
    <property type="term" value="C:cytosol"/>
    <property type="evidence" value="ECO:0007669"/>
    <property type="project" value="TreeGrafter"/>
</dbReference>
<accession>A0A380TUY5</accession>
<name>A0A380TUY5_9PAST</name>
<reference evidence="13 14" key="1">
    <citation type="submission" date="2018-06" db="EMBL/GenBank/DDBJ databases">
        <authorList>
            <consortium name="Pathogen Informatics"/>
            <person name="Doyle S."/>
        </authorList>
    </citation>
    <scope>NUCLEOTIDE SEQUENCE [LARGE SCALE GENOMIC DNA]</scope>
    <source>
        <strain evidence="13 14">NCTC10801</strain>
    </source>
</reference>
<dbReference type="Gene3D" id="3.30.420.40">
    <property type="match status" value="2"/>
</dbReference>
<evidence type="ECO:0000256" key="11">
    <source>
        <dbReference type="HAMAP-Rule" id="MF_00020"/>
    </source>
</evidence>
<evidence type="ECO:0000256" key="3">
    <source>
        <dbReference type="ARBA" id="ARBA00011738"/>
    </source>
</evidence>
<organism evidence="13 14">
    <name type="scientific">[Actinobacillus] rossii</name>
    <dbReference type="NCBI Taxonomy" id="123820"/>
    <lineage>
        <taxon>Bacteria</taxon>
        <taxon>Pseudomonadati</taxon>
        <taxon>Pseudomonadota</taxon>
        <taxon>Gammaproteobacteria</taxon>
        <taxon>Pasteurellales</taxon>
        <taxon>Pasteurellaceae</taxon>
    </lineage>
</organism>
<evidence type="ECO:0000313" key="13">
    <source>
        <dbReference type="EMBL" id="SUT92204.1"/>
    </source>
</evidence>
<keyword evidence="10 11" id="KW-0460">Magnesium</keyword>
<dbReference type="InterPro" id="IPR000890">
    <property type="entry name" value="Aliphatic_acid_kin_short-chain"/>
</dbReference>
<dbReference type="Proteomes" id="UP000254649">
    <property type="component" value="Unassembled WGS sequence"/>
</dbReference>
<evidence type="ECO:0000256" key="10">
    <source>
        <dbReference type="ARBA" id="ARBA00022842"/>
    </source>
</evidence>
<comment type="catalytic activity">
    <reaction evidence="11">
        <text>acetate + ATP = acetyl phosphate + ADP</text>
        <dbReference type="Rhea" id="RHEA:11352"/>
        <dbReference type="ChEBI" id="CHEBI:22191"/>
        <dbReference type="ChEBI" id="CHEBI:30089"/>
        <dbReference type="ChEBI" id="CHEBI:30616"/>
        <dbReference type="ChEBI" id="CHEBI:456216"/>
        <dbReference type="EC" id="2.7.2.1"/>
    </reaction>
</comment>
<keyword evidence="14" id="KW-1185">Reference proteome</keyword>
<dbReference type="InterPro" id="IPR023865">
    <property type="entry name" value="Aliphatic_acid_kinase_CS"/>
</dbReference>
<evidence type="ECO:0000256" key="1">
    <source>
        <dbReference type="ARBA" id="ARBA00004496"/>
    </source>
</evidence>
<dbReference type="AlphaFoldDB" id="A0A380TUY5"/>
<feature type="site" description="Transition state stabilizer" evidence="11">
    <location>
        <position position="181"/>
    </location>
</feature>
<feature type="binding site" evidence="11">
    <location>
        <position position="9"/>
    </location>
    <ligand>
        <name>Mg(2+)</name>
        <dbReference type="ChEBI" id="CHEBI:18420"/>
    </ligand>
</feature>
<keyword evidence="8 11" id="KW-0418">Kinase</keyword>
<dbReference type="CDD" id="cd24010">
    <property type="entry name" value="ASKHA_NBD_AcK_PK"/>
    <property type="match status" value="1"/>
</dbReference>
<dbReference type="FunFam" id="3.30.420.40:FF:000041">
    <property type="entry name" value="Acetate kinase"/>
    <property type="match status" value="1"/>
</dbReference>
<dbReference type="OrthoDB" id="9802453at2"/>
<gene>
    <name evidence="11 13" type="primary">ackA</name>
    <name evidence="13" type="ORF">NCTC10801_01634</name>
</gene>
<dbReference type="InterPro" id="IPR004372">
    <property type="entry name" value="Ac/propionate_kinase"/>
</dbReference>
<comment type="subcellular location">
    <subcellularLocation>
        <location evidence="1 11">Cytoplasm</location>
    </subcellularLocation>
</comment>
<dbReference type="PANTHER" id="PTHR21060:SF21">
    <property type="entry name" value="ACETATE KINASE"/>
    <property type="match status" value="1"/>
</dbReference>
<evidence type="ECO:0000256" key="12">
    <source>
        <dbReference type="RuleBase" id="RU003835"/>
    </source>
</evidence>
<evidence type="ECO:0000256" key="6">
    <source>
        <dbReference type="ARBA" id="ARBA00022723"/>
    </source>
</evidence>
<evidence type="ECO:0000256" key="8">
    <source>
        <dbReference type="ARBA" id="ARBA00022777"/>
    </source>
</evidence>